<evidence type="ECO:0000313" key="9">
    <source>
        <dbReference type="EMBL" id="KXJ88965.1"/>
    </source>
</evidence>
<evidence type="ECO:0000256" key="3">
    <source>
        <dbReference type="ARBA" id="ARBA00023242"/>
    </source>
</evidence>
<dbReference type="SMART" id="SM00389">
    <property type="entry name" value="HOX"/>
    <property type="match status" value="1"/>
</dbReference>
<evidence type="ECO:0000259" key="7">
    <source>
        <dbReference type="PROSITE" id="PS50071"/>
    </source>
</evidence>
<dbReference type="GO" id="GO:0006355">
    <property type="term" value="P:regulation of DNA-templated transcription"/>
    <property type="evidence" value="ECO:0007669"/>
    <property type="project" value="InterPro"/>
</dbReference>
<dbReference type="Gene3D" id="1.10.10.60">
    <property type="entry name" value="Homeodomain-like"/>
    <property type="match status" value="1"/>
</dbReference>
<evidence type="ECO:0000256" key="6">
    <source>
        <dbReference type="SAM" id="MobiDB-lite"/>
    </source>
</evidence>
<evidence type="ECO:0000256" key="4">
    <source>
        <dbReference type="PROSITE-ProRule" id="PRU00042"/>
    </source>
</evidence>
<keyword evidence="4" id="KW-0863">Zinc-finger</keyword>
<comment type="subcellular location">
    <subcellularLocation>
        <location evidence="5">Nucleus</location>
    </subcellularLocation>
</comment>
<evidence type="ECO:0000256" key="1">
    <source>
        <dbReference type="ARBA" id="ARBA00023125"/>
    </source>
</evidence>
<dbReference type="Pfam" id="PF05920">
    <property type="entry name" value="Homeobox_KN"/>
    <property type="match status" value="1"/>
</dbReference>
<dbReference type="GO" id="GO:0003677">
    <property type="term" value="F:DNA binding"/>
    <property type="evidence" value="ECO:0007669"/>
    <property type="project" value="UniProtKB-UniRule"/>
</dbReference>
<evidence type="ECO:0000256" key="2">
    <source>
        <dbReference type="ARBA" id="ARBA00023155"/>
    </source>
</evidence>
<name>A0A136IVR4_9PEZI</name>
<dbReference type="PROSITE" id="PS50071">
    <property type="entry name" value="HOMEOBOX_2"/>
    <property type="match status" value="1"/>
</dbReference>
<keyword evidence="2 5" id="KW-0371">Homeobox</keyword>
<feature type="compositionally biased region" description="Basic residues" evidence="6">
    <location>
        <begin position="234"/>
        <end position="249"/>
    </location>
</feature>
<dbReference type="AlphaFoldDB" id="A0A136IVR4"/>
<organism evidence="9 10">
    <name type="scientific">Microdochium bolleyi</name>
    <dbReference type="NCBI Taxonomy" id="196109"/>
    <lineage>
        <taxon>Eukaryota</taxon>
        <taxon>Fungi</taxon>
        <taxon>Dikarya</taxon>
        <taxon>Ascomycota</taxon>
        <taxon>Pezizomycotina</taxon>
        <taxon>Sordariomycetes</taxon>
        <taxon>Xylariomycetidae</taxon>
        <taxon>Xylariales</taxon>
        <taxon>Microdochiaceae</taxon>
        <taxon>Microdochium</taxon>
    </lineage>
</organism>
<dbReference type="GO" id="GO:0005634">
    <property type="term" value="C:nucleus"/>
    <property type="evidence" value="ECO:0007669"/>
    <property type="project" value="UniProtKB-SubCell"/>
</dbReference>
<feature type="region of interest" description="Disordered" evidence="6">
    <location>
        <begin position="169"/>
        <end position="188"/>
    </location>
</feature>
<dbReference type="PROSITE" id="PS50157">
    <property type="entry name" value="ZINC_FINGER_C2H2_2"/>
    <property type="match status" value="1"/>
</dbReference>
<dbReference type="PANTHER" id="PTHR11850">
    <property type="entry name" value="HOMEOBOX PROTEIN TRANSCRIPTION FACTORS"/>
    <property type="match status" value="1"/>
</dbReference>
<feature type="domain" description="Homeobox" evidence="7">
    <location>
        <begin position="177"/>
        <end position="240"/>
    </location>
</feature>
<dbReference type="EMBL" id="KQ964256">
    <property type="protein sequence ID" value="KXJ88965.1"/>
    <property type="molecule type" value="Genomic_DNA"/>
</dbReference>
<dbReference type="STRING" id="196109.A0A136IVR4"/>
<proteinExistence type="predicted"/>
<dbReference type="InterPro" id="IPR009057">
    <property type="entry name" value="Homeodomain-like_sf"/>
</dbReference>
<gene>
    <name evidence="9" type="ORF">Micbo1qcDRAFT_150182</name>
</gene>
<feature type="region of interest" description="Disordered" evidence="6">
    <location>
        <begin position="234"/>
        <end position="279"/>
    </location>
</feature>
<keyword evidence="4" id="KW-0862">Zinc</keyword>
<reference evidence="10" key="1">
    <citation type="submission" date="2016-02" db="EMBL/GenBank/DDBJ databases">
        <title>Draft genome sequence of Microdochium bolleyi, a fungal endophyte of beachgrass.</title>
        <authorList>
            <consortium name="DOE Joint Genome Institute"/>
            <person name="David A.S."/>
            <person name="May G."/>
            <person name="Haridas S."/>
            <person name="Lim J."/>
            <person name="Wang M."/>
            <person name="Labutti K."/>
            <person name="Lipzen A."/>
            <person name="Barry K."/>
            <person name="Grigoriev I.V."/>
        </authorList>
    </citation>
    <scope>NUCLEOTIDE SEQUENCE [LARGE SCALE GENOMIC DNA]</scope>
    <source>
        <strain evidence="10">J235TASD1</strain>
    </source>
</reference>
<feature type="compositionally biased region" description="Polar residues" evidence="6">
    <location>
        <begin position="260"/>
        <end position="275"/>
    </location>
</feature>
<dbReference type="InterPro" id="IPR050224">
    <property type="entry name" value="TALE_homeobox"/>
</dbReference>
<evidence type="ECO:0000259" key="8">
    <source>
        <dbReference type="PROSITE" id="PS50157"/>
    </source>
</evidence>
<dbReference type="Proteomes" id="UP000070501">
    <property type="component" value="Unassembled WGS sequence"/>
</dbReference>
<keyword evidence="3 5" id="KW-0539">Nucleus</keyword>
<dbReference type="GO" id="GO:0008270">
    <property type="term" value="F:zinc ion binding"/>
    <property type="evidence" value="ECO:0007669"/>
    <property type="project" value="UniProtKB-KW"/>
</dbReference>
<dbReference type="InParanoid" id="A0A136IVR4"/>
<keyword evidence="4" id="KW-0479">Metal-binding</keyword>
<dbReference type="CDD" id="cd00086">
    <property type="entry name" value="homeodomain"/>
    <property type="match status" value="1"/>
</dbReference>
<dbReference type="SUPFAM" id="SSF46689">
    <property type="entry name" value="Homeodomain-like"/>
    <property type="match status" value="1"/>
</dbReference>
<protein>
    <recommendedName>
        <fullName evidence="11">Homeobox and C2H2 transcription factor</fullName>
    </recommendedName>
</protein>
<dbReference type="OrthoDB" id="10056939at2759"/>
<feature type="DNA-binding region" description="Homeobox" evidence="5">
    <location>
        <begin position="179"/>
        <end position="241"/>
    </location>
</feature>
<feature type="domain" description="C2H2-type" evidence="8">
    <location>
        <begin position="379"/>
        <end position="407"/>
    </location>
</feature>
<dbReference type="InterPro" id="IPR013087">
    <property type="entry name" value="Znf_C2H2_type"/>
</dbReference>
<evidence type="ECO:0000313" key="10">
    <source>
        <dbReference type="Proteomes" id="UP000070501"/>
    </source>
</evidence>
<dbReference type="InterPro" id="IPR008422">
    <property type="entry name" value="KN_HD"/>
</dbReference>
<sequence>MALFFDNDLLDGCSQDQTRIRPAVHTGDEEQGSDLFSVLQSILGHEDDDDDFNNPLASLDTSLDHFVSMSGGWRPAVPCDYCQTMRMQCLVLQTTPDNPNPITSCSSCAALFKSCSLAEKTKRQPATFETAEPVTLGQLHGVTEDDLFSFFDAELGIGVLQDQGSITTATKQPALDTSSHKRSASRHVSRTKALRDWFVAHSDNPYPTNEEKDTLSRTTGLSLVQVVNWFANARRRQRQSSRATRRHSRFSYGSPMPSPTARSMSPMQRWRNSPPDQEGASIAAIEKAIGDPAQAVDWQSASRISSGGSSVSSLADMESYDSGLSYASSMSHTSSQSGFGEHSFDFLGTSSGQPKLDYRMQSAAISHMPKPTTKDRTRHICKTCSRHFKKRSDLTRHESSIHSASKRSWVCSLPTPADQSLVVWSIESGVPQCLLCGCSAPDEAHLGTHEFDACGERNLSDRTFTRKDHLWQHLRKFHGCKRWEGWTPDLERLSHDADTSG</sequence>
<keyword evidence="1 5" id="KW-0238">DNA-binding</keyword>
<dbReference type="PROSITE" id="PS00028">
    <property type="entry name" value="ZINC_FINGER_C2H2_1"/>
    <property type="match status" value="1"/>
</dbReference>
<dbReference type="InterPro" id="IPR001356">
    <property type="entry name" value="HD"/>
</dbReference>
<keyword evidence="10" id="KW-1185">Reference proteome</keyword>
<evidence type="ECO:0008006" key="11">
    <source>
        <dbReference type="Google" id="ProtNLM"/>
    </source>
</evidence>
<evidence type="ECO:0000256" key="5">
    <source>
        <dbReference type="PROSITE-ProRule" id="PRU00108"/>
    </source>
</evidence>
<accession>A0A136IVR4</accession>